<dbReference type="HOGENOM" id="CLU_038960_1_0_1"/>
<dbReference type="KEGG" id="tmn:UCRPA7_7431"/>
<organism evidence="2 3">
    <name type="scientific">Phaeoacremonium minimum (strain UCR-PA7)</name>
    <name type="common">Esca disease fungus</name>
    <name type="synonym">Togninia minima</name>
    <dbReference type="NCBI Taxonomy" id="1286976"/>
    <lineage>
        <taxon>Eukaryota</taxon>
        <taxon>Fungi</taxon>
        <taxon>Dikarya</taxon>
        <taxon>Ascomycota</taxon>
        <taxon>Pezizomycotina</taxon>
        <taxon>Sordariomycetes</taxon>
        <taxon>Sordariomycetidae</taxon>
        <taxon>Togniniales</taxon>
        <taxon>Togniniaceae</taxon>
        <taxon>Phaeoacremonium</taxon>
    </lineage>
</organism>
<keyword evidence="3" id="KW-1185">Reference proteome</keyword>
<dbReference type="Proteomes" id="UP000014074">
    <property type="component" value="Unassembled WGS sequence"/>
</dbReference>
<dbReference type="SUPFAM" id="SSF56112">
    <property type="entry name" value="Protein kinase-like (PK-like)"/>
    <property type="match status" value="1"/>
</dbReference>
<dbReference type="InterPro" id="IPR002575">
    <property type="entry name" value="Aminoglycoside_PTrfase"/>
</dbReference>
<evidence type="ECO:0000313" key="2">
    <source>
        <dbReference type="EMBL" id="EON97062.1"/>
    </source>
</evidence>
<evidence type="ECO:0000313" key="3">
    <source>
        <dbReference type="Proteomes" id="UP000014074"/>
    </source>
</evidence>
<evidence type="ECO:0000259" key="1">
    <source>
        <dbReference type="Pfam" id="PF01636"/>
    </source>
</evidence>
<sequence>MAVVRERSGIPVPEVYAYEANRNNAVAVPFMIMEFMLGDTAMDSFGGYAAHKGKTPPRFKAKFHTAMADIQVQMSAIRFPKIGSIVKCDDGTYTVGPLPGIGGPFHSAAQFLAAWADKARFPYSEKVIRERTPSEVVDEVLRSIKTFPSRVKELAQGFPFREGPFPLFHTDFYNSNIIIDSEYDILSVIDWEGSFIVPWELVEFAKDLIIVPSAMDGPLYREDEARRQRLEERMNYVKFARQAEISHGLDNKLSAILEDTNVQHFAHAMWLYETGRIGFYGDVLDELVKSRKLCH</sequence>
<dbReference type="Gene3D" id="1.10.510.10">
    <property type="entry name" value="Transferase(Phosphotransferase) domain 1"/>
    <property type="match status" value="1"/>
</dbReference>
<dbReference type="GeneID" id="19328191"/>
<dbReference type="Pfam" id="PF01636">
    <property type="entry name" value="APH"/>
    <property type="match status" value="1"/>
</dbReference>
<dbReference type="PANTHER" id="PTHR21310">
    <property type="entry name" value="AMINOGLYCOSIDE PHOSPHOTRANSFERASE-RELATED-RELATED"/>
    <property type="match status" value="1"/>
</dbReference>
<dbReference type="AlphaFoldDB" id="R8BCP6"/>
<dbReference type="eggNOG" id="ENOG502SI0S">
    <property type="taxonomic scope" value="Eukaryota"/>
</dbReference>
<proteinExistence type="predicted"/>
<dbReference type="Gene3D" id="1.20.58.840">
    <property type="match status" value="1"/>
</dbReference>
<name>R8BCP6_PHAM7</name>
<dbReference type="PANTHER" id="PTHR21310:SF37">
    <property type="entry name" value="AMINOGLYCOSIDE PHOSPHOTRANSFERASE DOMAIN-CONTAINING PROTEIN"/>
    <property type="match status" value="1"/>
</dbReference>
<gene>
    <name evidence="2" type="ORF">UCRPA7_7431</name>
</gene>
<dbReference type="RefSeq" id="XP_007918154.1">
    <property type="nucleotide sequence ID" value="XM_007919963.1"/>
</dbReference>
<dbReference type="OrthoDB" id="10003767at2759"/>
<dbReference type="InterPro" id="IPR051678">
    <property type="entry name" value="AGP_Transferase"/>
</dbReference>
<protein>
    <recommendedName>
        <fullName evidence="1">Aminoglycoside phosphotransferase domain-containing protein</fullName>
    </recommendedName>
</protein>
<dbReference type="InterPro" id="IPR011009">
    <property type="entry name" value="Kinase-like_dom_sf"/>
</dbReference>
<reference evidence="3" key="1">
    <citation type="journal article" date="2013" name="Genome Announc.">
        <title>Draft genome sequence of the ascomycete Phaeoacremonium aleophilum strain UCR-PA7, a causal agent of the esca disease complex in grapevines.</title>
        <authorList>
            <person name="Blanco-Ulate B."/>
            <person name="Rolshausen P."/>
            <person name="Cantu D."/>
        </authorList>
    </citation>
    <scope>NUCLEOTIDE SEQUENCE [LARGE SCALE GENOMIC DNA]</scope>
    <source>
        <strain evidence="3">UCR-PA7</strain>
    </source>
</reference>
<feature type="domain" description="Aminoglycoside phosphotransferase" evidence="1">
    <location>
        <begin position="7"/>
        <end position="194"/>
    </location>
</feature>
<accession>R8BCP6</accession>
<dbReference type="EMBL" id="KB933293">
    <property type="protein sequence ID" value="EON97062.1"/>
    <property type="molecule type" value="Genomic_DNA"/>
</dbReference>